<dbReference type="PANTHER" id="PTHR48477:SF1">
    <property type="entry name" value="PHOSPHATE TRANSPORTER PHO1"/>
    <property type="match status" value="1"/>
</dbReference>
<reference evidence="7" key="2">
    <citation type="journal article" date="2015" name="Data Brief">
        <title>Shoot transcriptome of the giant reed, Arundo donax.</title>
        <authorList>
            <person name="Barrero R.A."/>
            <person name="Guerrero F.D."/>
            <person name="Moolhuijzen P."/>
            <person name="Goolsby J.A."/>
            <person name="Tidwell J."/>
            <person name="Bellgard S.E."/>
            <person name="Bellgard M.I."/>
        </authorList>
    </citation>
    <scope>NUCLEOTIDE SEQUENCE</scope>
    <source>
        <tissue evidence="7">Shoot tissue taken approximately 20 cm above the soil surface</tissue>
    </source>
</reference>
<evidence type="ECO:0000256" key="3">
    <source>
        <dbReference type="ARBA" id="ARBA00022989"/>
    </source>
</evidence>
<dbReference type="Pfam" id="PF03124">
    <property type="entry name" value="EXS"/>
    <property type="match status" value="1"/>
</dbReference>
<keyword evidence="4 5" id="KW-0472">Membrane</keyword>
<evidence type="ECO:0000313" key="7">
    <source>
        <dbReference type="EMBL" id="JAE25565.1"/>
    </source>
</evidence>
<dbReference type="PROSITE" id="PS51380">
    <property type="entry name" value="EXS"/>
    <property type="match status" value="1"/>
</dbReference>
<comment type="subcellular location">
    <subcellularLocation>
        <location evidence="1">Membrane</location>
        <topology evidence="1">Multi-pass membrane protein</topology>
    </subcellularLocation>
</comment>
<feature type="transmembrane region" description="Helical" evidence="5">
    <location>
        <begin position="16"/>
        <end position="35"/>
    </location>
</feature>
<sequence>MLAAGTKVAYENNNSAGWLSLVIIVSSIATMYQLYWDFVKDWGLLQFNSKNTWLRNDIDSNTLQGLNLVLRLAWLQTVIHLNIGSLDSRVTSFFLAALEVIRRGHWNFYRLENEHLNNAGKFRAVKVVPLPFHEVEED</sequence>
<organism evidence="7">
    <name type="scientific">Arundo donax</name>
    <name type="common">Giant reed</name>
    <name type="synonym">Donax arundinaceus</name>
    <dbReference type="NCBI Taxonomy" id="35708"/>
    <lineage>
        <taxon>Eukaryota</taxon>
        <taxon>Viridiplantae</taxon>
        <taxon>Streptophyta</taxon>
        <taxon>Embryophyta</taxon>
        <taxon>Tracheophyta</taxon>
        <taxon>Spermatophyta</taxon>
        <taxon>Magnoliopsida</taxon>
        <taxon>Liliopsida</taxon>
        <taxon>Poales</taxon>
        <taxon>Poaceae</taxon>
        <taxon>PACMAD clade</taxon>
        <taxon>Arundinoideae</taxon>
        <taxon>Arundineae</taxon>
        <taxon>Arundo</taxon>
    </lineage>
</organism>
<evidence type="ECO:0000256" key="2">
    <source>
        <dbReference type="ARBA" id="ARBA00022692"/>
    </source>
</evidence>
<dbReference type="InterPro" id="IPR052486">
    <property type="entry name" value="PHO1"/>
</dbReference>
<dbReference type="AlphaFoldDB" id="A0A0A9GKC5"/>
<accession>A0A0A9GKC5</accession>
<dbReference type="InterPro" id="IPR004342">
    <property type="entry name" value="EXS_C"/>
</dbReference>
<keyword evidence="2 5" id="KW-0812">Transmembrane</keyword>
<protein>
    <recommendedName>
        <fullName evidence="6">EXS domain-containing protein</fullName>
    </recommendedName>
</protein>
<evidence type="ECO:0000256" key="4">
    <source>
        <dbReference type="ARBA" id="ARBA00023136"/>
    </source>
</evidence>
<evidence type="ECO:0000259" key="6">
    <source>
        <dbReference type="PROSITE" id="PS51380"/>
    </source>
</evidence>
<evidence type="ECO:0000256" key="5">
    <source>
        <dbReference type="SAM" id="Phobius"/>
    </source>
</evidence>
<dbReference type="GO" id="GO:0016036">
    <property type="term" value="P:cellular response to phosphate starvation"/>
    <property type="evidence" value="ECO:0007669"/>
    <property type="project" value="InterPro"/>
</dbReference>
<dbReference type="PANTHER" id="PTHR48477">
    <property type="entry name" value="PHOSPHATE TRANSPORTER PHO1"/>
    <property type="match status" value="1"/>
</dbReference>
<evidence type="ECO:0000256" key="1">
    <source>
        <dbReference type="ARBA" id="ARBA00004141"/>
    </source>
</evidence>
<feature type="domain" description="EXS" evidence="6">
    <location>
        <begin position="1"/>
        <end position="138"/>
    </location>
</feature>
<keyword evidence="3 5" id="KW-1133">Transmembrane helix</keyword>
<dbReference type="EMBL" id="GBRH01172331">
    <property type="protein sequence ID" value="JAE25565.1"/>
    <property type="molecule type" value="Transcribed_RNA"/>
</dbReference>
<name>A0A0A9GKC5_ARUDO</name>
<dbReference type="GO" id="GO:0016020">
    <property type="term" value="C:membrane"/>
    <property type="evidence" value="ECO:0007669"/>
    <property type="project" value="UniProtKB-SubCell"/>
</dbReference>
<proteinExistence type="predicted"/>
<reference evidence="7" key="1">
    <citation type="submission" date="2014-09" db="EMBL/GenBank/DDBJ databases">
        <authorList>
            <person name="Magalhaes I.L.F."/>
            <person name="Oliveira U."/>
            <person name="Santos F.R."/>
            <person name="Vidigal T.H.D.A."/>
            <person name="Brescovit A.D."/>
            <person name="Santos A.J."/>
        </authorList>
    </citation>
    <scope>NUCLEOTIDE SEQUENCE</scope>
    <source>
        <tissue evidence="7">Shoot tissue taken approximately 20 cm above the soil surface</tissue>
    </source>
</reference>